<feature type="signal peptide" evidence="1">
    <location>
        <begin position="1"/>
        <end position="20"/>
    </location>
</feature>
<evidence type="ECO:0000313" key="3">
    <source>
        <dbReference type="Proteomes" id="UP001159042"/>
    </source>
</evidence>
<dbReference type="EMBL" id="JANEYG010000002">
    <property type="protein sequence ID" value="KAJ8925221.1"/>
    <property type="molecule type" value="Genomic_DNA"/>
</dbReference>
<organism evidence="2 3">
    <name type="scientific">Exocentrus adspersus</name>
    <dbReference type="NCBI Taxonomy" id="1586481"/>
    <lineage>
        <taxon>Eukaryota</taxon>
        <taxon>Metazoa</taxon>
        <taxon>Ecdysozoa</taxon>
        <taxon>Arthropoda</taxon>
        <taxon>Hexapoda</taxon>
        <taxon>Insecta</taxon>
        <taxon>Pterygota</taxon>
        <taxon>Neoptera</taxon>
        <taxon>Endopterygota</taxon>
        <taxon>Coleoptera</taxon>
        <taxon>Polyphaga</taxon>
        <taxon>Cucujiformia</taxon>
        <taxon>Chrysomeloidea</taxon>
        <taxon>Cerambycidae</taxon>
        <taxon>Lamiinae</taxon>
        <taxon>Acanthocinini</taxon>
        <taxon>Exocentrus</taxon>
    </lineage>
</organism>
<keyword evidence="1" id="KW-0732">Signal</keyword>
<accession>A0AAV8WG63</accession>
<sequence length="80" mass="8889">MKVVLVFVALGALSKQECFPDPVCGLAIKVGGNLTWSLNQTESCTIDEFQVDIVGDKQDQYHFKVNTTFTTLSFLEVCEK</sequence>
<feature type="chain" id="PRO_5043541229" evidence="1">
    <location>
        <begin position="21"/>
        <end position="80"/>
    </location>
</feature>
<comment type="caution">
    <text evidence="2">The sequence shown here is derived from an EMBL/GenBank/DDBJ whole genome shotgun (WGS) entry which is preliminary data.</text>
</comment>
<dbReference type="Proteomes" id="UP001159042">
    <property type="component" value="Unassembled WGS sequence"/>
</dbReference>
<gene>
    <name evidence="2" type="ORF">NQ315_001407</name>
</gene>
<proteinExistence type="predicted"/>
<dbReference type="AlphaFoldDB" id="A0AAV8WG63"/>
<evidence type="ECO:0000313" key="2">
    <source>
        <dbReference type="EMBL" id="KAJ8925221.1"/>
    </source>
</evidence>
<keyword evidence="3" id="KW-1185">Reference proteome</keyword>
<reference evidence="2 3" key="1">
    <citation type="journal article" date="2023" name="Insect Mol. Biol.">
        <title>Genome sequencing provides insights into the evolution of gene families encoding plant cell wall-degrading enzymes in longhorned beetles.</title>
        <authorList>
            <person name="Shin N.R."/>
            <person name="Okamura Y."/>
            <person name="Kirsch R."/>
            <person name="Pauchet Y."/>
        </authorList>
    </citation>
    <scope>NUCLEOTIDE SEQUENCE [LARGE SCALE GENOMIC DNA]</scope>
    <source>
        <strain evidence="2">EAD_L_NR</strain>
    </source>
</reference>
<name>A0AAV8WG63_9CUCU</name>
<evidence type="ECO:0000256" key="1">
    <source>
        <dbReference type="SAM" id="SignalP"/>
    </source>
</evidence>
<protein>
    <submittedName>
        <fullName evidence="2">Uncharacterized protein</fullName>
    </submittedName>
</protein>